<keyword evidence="6" id="KW-0472">Membrane</keyword>
<evidence type="ECO:0000256" key="1">
    <source>
        <dbReference type="ARBA" id="ARBA00004323"/>
    </source>
</evidence>
<dbReference type="PANTHER" id="PTHR12137">
    <property type="entry name" value="CARBOHYDRATE SULFOTRANSFERASE"/>
    <property type="match status" value="1"/>
</dbReference>
<sequence>MHAMIHSIYQRSVPWSYRQLLRAYKPNGPLQQLRTRPDAEDYCLAPFDDNRCIFVHIPKTAGISLCTALFGCKGGGHLTARAYRALFGAQTFSDYFKFTFVRNPWDRLVSAYTFLSQGGANERDREWGRRVLGRYSSFDEFVMDWLDRRNIYTQIHFVPQWEFVVGTQDKICMDFVGRFERLPEDFAYVTEQIGRSCHLPQVNASQRTGYRDYYSDASRRRVEEIYQRDIEQFGYCF</sequence>
<dbReference type="Gene3D" id="3.40.50.300">
    <property type="entry name" value="P-loop containing nucleotide triphosphate hydrolases"/>
    <property type="match status" value="1"/>
</dbReference>
<dbReference type="GO" id="GO:0016020">
    <property type="term" value="C:membrane"/>
    <property type="evidence" value="ECO:0007669"/>
    <property type="project" value="InterPro"/>
</dbReference>
<dbReference type="RefSeq" id="WP_169162425.1">
    <property type="nucleotide sequence ID" value="NZ_JABBFW010000019.1"/>
</dbReference>
<dbReference type="SUPFAM" id="SSF52540">
    <property type="entry name" value="P-loop containing nucleoside triphosphate hydrolases"/>
    <property type="match status" value="1"/>
</dbReference>
<gene>
    <name evidence="8" type="ORF">HHL10_21370</name>
</gene>
<dbReference type="AlphaFoldDB" id="A0A848FDZ4"/>
<proteinExistence type="predicted"/>
<keyword evidence="9" id="KW-1185">Reference proteome</keyword>
<dbReference type="Proteomes" id="UP000574067">
    <property type="component" value="Unassembled WGS sequence"/>
</dbReference>
<dbReference type="GO" id="GO:0016051">
    <property type="term" value="P:carbohydrate biosynthetic process"/>
    <property type="evidence" value="ECO:0007669"/>
    <property type="project" value="InterPro"/>
</dbReference>
<dbReference type="InterPro" id="IPR018011">
    <property type="entry name" value="Carb_sulfotrans_8-10"/>
</dbReference>
<evidence type="ECO:0000313" key="8">
    <source>
        <dbReference type="EMBL" id="NML17522.1"/>
    </source>
</evidence>
<evidence type="ECO:0000313" key="9">
    <source>
        <dbReference type="Proteomes" id="UP000574067"/>
    </source>
</evidence>
<evidence type="ECO:0000256" key="5">
    <source>
        <dbReference type="ARBA" id="ARBA00023034"/>
    </source>
</evidence>
<evidence type="ECO:0000256" key="4">
    <source>
        <dbReference type="ARBA" id="ARBA00022989"/>
    </source>
</evidence>
<dbReference type="GO" id="GO:0008146">
    <property type="term" value="F:sulfotransferase activity"/>
    <property type="evidence" value="ECO:0007669"/>
    <property type="project" value="InterPro"/>
</dbReference>
<organism evidence="8 9">
    <name type="scientific">Azohydromonas caseinilytica</name>
    <dbReference type="NCBI Taxonomy" id="2728836"/>
    <lineage>
        <taxon>Bacteria</taxon>
        <taxon>Pseudomonadati</taxon>
        <taxon>Pseudomonadota</taxon>
        <taxon>Betaproteobacteria</taxon>
        <taxon>Burkholderiales</taxon>
        <taxon>Sphaerotilaceae</taxon>
        <taxon>Azohydromonas</taxon>
    </lineage>
</organism>
<reference evidence="8 9" key="1">
    <citation type="submission" date="2020-04" db="EMBL/GenBank/DDBJ databases">
        <title>Azohydromonas sp. isolated from soil.</title>
        <authorList>
            <person name="Dahal R.H."/>
        </authorList>
    </citation>
    <scope>NUCLEOTIDE SEQUENCE [LARGE SCALE GENOMIC DNA]</scope>
    <source>
        <strain evidence="8 9">G-1-1-14</strain>
    </source>
</reference>
<comment type="caution">
    <text evidence="8">The sequence shown here is derived from an EMBL/GenBank/DDBJ whole genome shotgun (WGS) entry which is preliminary data.</text>
</comment>
<dbReference type="EMBL" id="JABBFW010000019">
    <property type="protein sequence ID" value="NML17522.1"/>
    <property type="molecule type" value="Genomic_DNA"/>
</dbReference>
<dbReference type="Pfam" id="PF03567">
    <property type="entry name" value="Sulfotransfer_2"/>
    <property type="match status" value="1"/>
</dbReference>
<keyword evidence="4" id="KW-1133">Transmembrane helix</keyword>
<keyword evidence="7" id="KW-0325">Glycoprotein</keyword>
<dbReference type="InterPro" id="IPR027417">
    <property type="entry name" value="P-loop_NTPase"/>
</dbReference>
<evidence type="ECO:0000256" key="2">
    <source>
        <dbReference type="ARBA" id="ARBA00022679"/>
    </source>
</evidence>
<keyword evidence="5" id="KW-0333">Golgi apparatus</keyword>
<dbReference type="PANTHER" id="PTHR12137:SF54">
    <property type="entry name" value="CARBOHYDRATE SULFOTRANSFERASE"/>
    <property type="match status" value="1"/>
</dbReference>
<comment type="subcellular location">
    <subcellularLocation>
        <location evidence="1">Golgi apparatus membrane</location>
        <topology evidence="1">Single-pass type II membrane protein</topology>
    </subcellularLocation>
</comment>
<keyword evidence="2 8" id="KW-0808">Transferase</keyword>
<accession>A0A848FDZ4</accession>
<evidence type="ECO:0000256" key="3">
    <source>
        <dbReference type="ARBA" id="ARBA00022692"/>
    </source>
</evidence>
<dbReference type="InterPro" id="IPR005331">
    <property type="entry name" value="Sulfotransferase"/>
</dbReference>
<name>A0A848FDZ4_9BURK</name>
<evidence type="ECO:0000256" key="7">
    <source>
        <dbReference type="ARBA" id="ARBA00023180"/>
    </source>
</evidence>
<protein>
    <submittedName>
        <fullName evidence="8">Sulfotransferase family protein</fullName>
    </submittedName>
</protein>
<keyword evidence="3" id="KW-0812">Transmembrane</keyword>
<evidence type="ECO:0000256" key="6">
    <source>
        <dbReference type="ARBA" id="ARBA00023136"/>
    </source>
</evidence>